<dbReference type="Proteomes" id="UP000823674">
    <property type="component" value="Chromosome A02"/>
</dbReference>
<evidence type="ECO:0000256" key="1">
    <source>
        <dbReference type="ARBA" id="ARBA00004141"/>
    </source>
</evidence>
<gene>
    <name evidence="5" type="primary">A02p000020.1_BraROA</name>
    <name evidence="5" type="ORF">IGI04_004249</name>
</gene>
<proteinExistence type="predicted"/>
<accession>A0ABQ7NAJ7</accession>
<sequence length="244" mass="27709">MQSHRELGIHENTNKRREEHTCDLFRQACLISLPLSLVLVLILVKSLRGLRDYDDEGKRWFLVKWSNYNGIYVGEGQVNHFTRGDGQETGTGTFLDNLIVSSSLNQLQFLVLLDFCFLRVLLQVEDKSDRCRFHQLPQMVIIFCVGKWRVVDASCSPEHGYWYCDGSMGLKHMVIGGLPLLAISVINHDPEACLNSAHSTFLTPMFASIFRYLYLDETFSSLQLLGAAVTLVAIYLVNFPEGND</sequence>
<evidence type="ECO:0000256" key="3">
    <source>
        <dbReference type="ARBA" id="ARBA00022989"/>
    </source>
</evidence>
<evidence type="ECO:0000313" key="6">
    <source>
        <dbReference type="Proteomes" id="UP000823674"/>
    </source>
</evidence>
<dbReference type="InterPro" id="IPR050638">
    <property type="entry name" value="AA-Vitamin_Transporters"/>
</dbReference>
<dbReference type="SUPFAM" id="SSF103481">
    <property type="entry name" value="Multidrug resistance efflux transporter EmrE"/>
    <property type="match status" value="1"/>
</dbReference>
<reference evidence="5 6" key="1">
    <citation type="submission" date="2021-03" db="EMBL/GenBank/DDBJ databases">
        <authorList>
            <person name="King G.J."/>
            <person name="Bancroft I."/>
            <person name="Baten A."/>
            <person name="Bloomfield J."/>
            <person name="Borpatragohain P."/>
            <person name="He Z."/>
            <person name="Irish N."/>
            <person name="Irwin J."/>
            <person name="Liu K."/>
            <person name="Mauleon R.P."/>
            <person name="Moore J."/>
            <person name="Morris R."/>
            <person name="Ostergaard L."/>
            <person name="Wang B."/>
            <person name="Wells R."/>
        </authorList>
    </citation>
    <scope>NUCLEOTIDE SEQUENCE [LARGE SCALE GENOMIC DNA]</scope>
    <source>
        <strain evidence="5">R-o-18</strain>
        <tissue evidence="5">Leaf</tissue>
    </source>
</reference>
<name>A0ABQ7NAJ7_BRACM</name>
<dbReference type="EMBL" id="JADBGQ010000002">
    <property type="protein sequence ID" value="KAG5407930.1"/>
    <property type="molecule type" value="Genomic_DNA"/>
</dbReference>
<evidence type="ECO:0000256" key="2">
    <source>
        <dbReference type="ARBA" id="ARBA00022692"/>
    </source>
</evidence>
<dbReference type="InterPro" id="IPR037185">
    <property type="entry name" value="EmrE-like"/>
</dbReference>
<keyword evidence="4" id="KW-0472">Membrane</keyword>
<evidence type="ECO:0000256" key="4">
    <source>
        <dbReference type="ARBA" id="ARBA00023136"/>
    </source>
</evidence>
<keyword evidence="3" id="KW-1133">Transmembrane helix</keyword>
<organism evidence="5 6">
    <name type="scientific">Brassica rapa subsp. trilocularis</name>
    <dbReference type="NCBI Taxonomy" id="1813537"/>
    <lineage>
        <taxon>Eukaryota</taxon>
        <taxon>Viridiplantae</taxon>
        <taxon>Streptophyta</taxon>
        <taxon>Embryophyta</taxon>
        <taxon>Tracheophyta</taxon>
        <taxon>Spermatophyta</taxon>
        <taxon>Magnoliopsida</taxon>
        <taxon>eudicotyledons</taxon>
        <taxon>Gunneridae</taxon>
        <taxon>Pentapetalae</taxon>
        <taxon>rosids</taxon>
        <taxon>malvids</taxon>
        <taxon>Brassicales</taxon>
        <taxon>Brassicaceae</taxon>
        <taxon>Brassiceae</taxon>
        <taxon>Brassica</taxon>
    </lineage>
</organism>
<keyword evidence="6" id="KW-1185">Reference proteome</keyword>
<comment type="caution">
    <text evidence="5">The sequence shown here is derived from an EMBL/GenBank/DDBJ whole genome shotgun (WGS) entry which is preliminary data.</text>
</comment>
<protein>
    <recommendedName>
        <fullName evidence="7">EamA domain-containing protein</fullName>
    </recommendedName>
</protein>
<dbReference type="PANTHER" id="PTHR32322">
    <property type="entry name" value="INNER MEMBRANE TRANSPORTER"/>
    <property type="match status" value="1"/>
</dbReference>
<comment type="subcellular location">
    <subcellularLocation>
        <location evidence="1">Membrane</location>
        <topology evidence="1">Multi-pass membrane protein</topology>
    </subcellularLocation>
</comment>
<evidence type="ECO:0000313" key="5">
    <source>
        <dbReference type="EMBL" id="KAG5407930.1"/>
    </source>
</evidence>
<evidence type="ECO:0008006" key="7">
    <source>
        <dbReference type="Google" id="ProtNLM"/>
    </source>
</evidence>
<dbReference type="PANTHER" id="PTHR32322:SF2">
    <property type="entry name" value="EAMA DOMAIN-CONTAINING PROTEIN"/>
    <property type="match status" value="1"/>
</dbReference>
<keyword evidence="2" id="KW-0812">Transmembrane</keyword>